<reference evidence="3 4" key="1">
    <citation type="submission" date="2015-12" db="EMBL/GenBank/DDBJ databases">
        <title>The genome of Folsomia candida.</title>
        <authorList>
            <person name="Faddeeva A."/>
            <person name="Derks M.F."/>
            <person name="Anvar Y."/>
            <person name="Smit S."/>
            <person name="Van Straalen N."/>
            <person name="Roelofs D."/>
        </authorList>
    </citation>
    <scope>NUCLEOTIDE SEQUENCE [LARGE SCALE GENOMIC DNA]</scope>
    <source>
        <strain evidence="3 4">VU population</strain>
        <tissue evidence="3">Whole body</tissue>
    </source>
</reference>
<feature type="chain" id="PRO_5012714210" evidence="2">
    <location>
        <begin position="22"/>
        <end position="437"/>
    </location>
</feature>
<dbReference type="InterPro" id="IPR029058">
    <property type="entry name" value="AB_hydrolase_fold"/>
</dbReference>
<evidence type="ECO:0000256" key="2">
    <source>
        <dbReference type="SAM" id="SignalP"/>
    </source>
</evidence>
<feature type="region of interest" description="Disordered" evidence="1">
    <location>
        <begin position="357"/>
        <end position="381"/>
    </location>
</feature>
<comment type="caution">
    <text evidence="3">The sequence shown here is derived from an EMBL/GenBank/DDBJ whole genome shotgun (WGS) entry which is preliminary data.</text>
</comment>
<organism evidence="3 4">
    <name type="scientific">Folsomia candida</name>
    <name type="common">Springtail</name>
    <dbReference type="NCBI Taxonomy" id="158441"/>
    <lineage>
        <taxon>Eukaryota</taxon>
        <taxon>Metazoa</taxon>
        <taxon>Ecdysozoa</taxon>
        <taxon>Arthropoda</taxon>
        <taxon>Hexapoda</taxon>
        <taxon>Collembola</taxon>
        <taxon>Entomobryomorpha</taxon>
        <taxon>Isotomoidea</taxon>
        <taxon>Isotomidae</taxon>
        <taxon>Proisotominae</taxon>
        <taxon>Folsomia</taxon>
    </lineage>
</organism>
<evidence type="ECO:0000256" key="1">
    <source>
        <dbReference type="SAM" id="MobiDB-lite"/>
    </source>
</evidence>
<evidence type="ECO:0000313" key="3">
    <source>
        <dbReference type="EMBL" id="OXA50339.1"/>
    </source>
</evidence>
<keyword evidence="4" id="KW-1185">Reference proteome</keyword>
<dbReference type="AlphaFoldDB" id="A0A226DYN2"/>
<feature type="signal peptide" evidence="2">
    <location>
        <begin position="1"/>
        <end position="21"/>
    </location>
</feature>
<accession>A0A226DYN2</accession>
<dbReference type="Gene3D" id="3.40.50.1820">
    <property type="entry name" value="alpha/beta hydrolase"/>
    <property type="match status" value="1"/>
</dbReference>
<protein>
    <submittedName>
        <fullName evidence="3">Uncharacterized protein</fullName>
    </submittedName>
</protein>
<dbReference type="OrthoDB" id="6020543at2759"/>
<keyword evidence="2" id="KW-0732">Signal</keyword>
<proteinExistence type="predicted"/>
<name>A0A226DYN2_FOLCA</name>
<dbReference type="SUPFAM" id="SSF53474">
    <property type="entry name" value="alpha/beta-Hydrolases"/>
    <property type="match status" value="1"/>
</dbReference>
<evidence type="ECO:0000313" key="4">
    <source>
        <dbReference type="Proteomes" id="UP000198287"/>
    </source>
</evidence>
<dbReference type="Proteomes" id="UP000198287">
    <property type="component" value="Unassembled WGS sequence"/>
</dbReference>
<gene>
    <name evidence="3" type="ORF">Fcan01_14983</name>
</gene>
<dbReference type="EMBL" id="LNIX01000009">
    <property type="protein sequence ID" value="OXA50339.1"/>
    <property type="molecule type" value="Genomic_DNA"/>
</dbReference>
<sequence>MQLPVVTWGLLVLCLPKFSVAVTSLHRMNVKKDLVTMSGHSAGGSMAQTMFVSYSSRIKGIATLSHTFYRCGPGVLPDANSTLQPDDLFDISCTNLFNPLVSELYDPNDAIADILSYFQLGLIDDPKNMEGKPLYVFSGSMSYLFPLQMGLGPAQVFQPFIKNKDMIKIAVFPANLTLPSNKPGLPSCSGPLDALQIANCGFSAAFESLQWILGKKYIRPPSKVLKLQPLLEFDQTEFFYGFGENVFDDDPVMDSIGYYYIPKACRIYGHKCLLHFYFHGCMTSRDVVGPNHVLNSGFLEVAETNGIIMIFPQTRQSVLSTLRCWDVYGYTGDFFATQLGAQVIVIKNMMDRIMGPDDPYDKKPAPTPEAEPADYYTSPKPVKNLEVSPELLRAYEDDEDNVLQNPAPYQDVGRKNRHCTLTRVSPDTVLKRCRPAE</sequence>